<evidence type="ECO:0000256" key="7">
    <source>
        <dbReference type="ARBA" id="ARBA00023014"/>
    </source>
</evidence>
<feature type="signal peptide" evidence="8">
    <location>
        <begin position="1"/>
        <end position="39"/>
    </location>
</feature>
<evidence type="ECO:0000256" key="1">
    <source>
        <dbReference type="ARBA" id="ARBA00022448"/>
    </source>
</evidence>
<evidence type="ECO:0000313" key="10">
    <source>
        <dbReference type="EMBL" id="MBB3172157.1"/>
    </source>
</evidence>
<dbReference type="InterPro" id="IPR017896">
    <property type="entry name" value="4Fe4S_Fe-S-bd"/>
</dbReference>
<dbReference type="InterPro" id="IPR050954">
    <property type="entry name" value="ET_IronSulfur_Cluster-Binding"/>
</dbReference>
<dbReference type="InterPro" id="IPR006311">
    <property type="entry name" value="TAT_signal"/>
</dbReference>
<dbReference type="PROSITE" id="PS51379">
    <property type="entry name" value="4FE4S_FER_2"/>
    <property type="match status" value="3"/>
</dbReference>
<sequence>MNQRATGENAVSRRTALMGLSAGAAAALWCAAAVPRAMAAGEDAGVESASEAVEKTQYGFLVDTRNCVNCQKCVAACRKANNTPDGTPARREVRLFESHFGAKAYLSYGCMHCEKPACAEVCPAGAISKRADGIVVVDSERCIGCKYCYQACPFSVPHYTKGGMDKCDCCLGAGVAPGDEPNCAAACMFGALHYGRLDDLQSSCGNTARKVESSTGPSYLLL</sequence>
<dbReference type="GO" id="GO:0051539">
    <property type="term" value="F:4 iron, 4 sulfur cluster binding"/>
    <property type="evidence" value="ECO:0007669"/>
    <property type="project" value="UniProtKB-KW"/>
</dbReference>
<keyword evidence="7" id="KW-0411">Iron-sulfur</keyword>
<dbReference type="RefSeq" id="WP_214647107.1">
    <property type="nucleotide sequence ID" value="NZ_CANPEU010000022.1"/>
</dbReference>
<feature type="domain" description="4Fe-4S ferredoxin-type" evidence="9">
    <location>
        <begin position="102"/>
        <end position="132"/>
    </location>
</feature>
<evidence type="ECO:0000313" key="11">
    <source>
        <dbReference type="Proteomes" id="UP000530850"/>
    </source>
</evidence>
<dbReference type="EMBL" id="JACHYA010000010">
    <property type="protein sequence ID" value="MBB3172157.1"/>
    <property type="molecule type" value="Genomic_DNA"/>
</dbReference>
<dbReference type="GeneID" id="93357381"/>
<evidence type="ECO:0000256" key="3">
    <source>
        <dbReference type="ARBA" id="ARBA00022723"/>
    </source>
</evidence>
<keyword evidence="1" id="KW-0813">Transport</keyword>
<evidence type="ECO:0000256" key="4">
    <source>
        <dbReference type="ARBA" id="ARBA00022737"/>
    </source>
</evidence>
<dbReference type="GO" id="GO:0046872">
    <property type="term" value="F:metal ion binding"/>
    <property type="evidence" value="ECO:0007669"/>
    <property type="project" value="UniProtKB-KW"/>
</dbReference>
<dbReference type="PANTHER" id="PTHR43177">
    <property type="entry name" value="PROTEIN NRFC"/>
    <property type="match status" value="1"/>
</dbReference>
<evidence type="ECO:0000256" key="2">
    <source>
        <dbReference type="ARBA" id="ARBA00022485"/>
    </source>
</evidence>
<dbReference type="SUPFAM" id="SSF54862">
    <property type="entry name" value="4Fe-4S ferredoxins"/>
    <property type="match status" value="1"/>
</dbReference>
<reference evidence="10 11" key="1">
    <citation type="submission" date="2020-08" db="EMBL/GenBank/DDBJ databases">
        <title>Sequencing the genomes of 1000 actinobacteria strains.</title>
        <authorList>
            <person name="Klenk H.-P."/>
        </authorList>
    </citation>
    <scope>NUCLEOTIDE SEQUENCE [LARGE SCALE GENOMIC DNA]</scope>
    <source>
        <strain evidence="10 11">DSM 22242</strain>
    </source>
</reference>
<evidence type="ECO:0000256" key="8">
    <source>
        <dbReference type="SAM" id="SignalP"/>
    </source>
</evidence>
<comment type="caution">
    <text evidence="10">The sequence shown here is derived from an EMBL/GenBank/DDBJ whole genome shotgun (WGS) entry which is preliminary data.</text>
</comment>
<keyword evidence="4" id="KW-0677">Repeat</keyword>
<dbReference type="Proteomes" id="UP000530850">
    <property type="component" value="Unassembled WGS sequence"/>
</dbReference>
<name>A0A7W5GQF3_9ACTN</name>
<protein>
    <submittedName>
        <fullName evidence="10">Fe-S-cluster-containing dehydrogenase component</fullName>
    </submittedName>
</protein>
<accession>A0A7W5GQF3</accession>
<dbReference type="CDD" id="cd16371">
    <property type="entry name" value="DMSOR_beta_like"/>
    <property type="match status" value="1"/>
</dbReference>
<feature type="domain" description="4Fe-4S ferredoxin-type" evidence="9">
    <location>
        <begin position="58"/>
        <end position="87"/>
    </location>
</feature>
<evidence type="ECO:0000259" key="9">
    <source>
        <dbReference type="PROSITE" id="PS51379"/>
    </source>
</evidence>
<dbReference type="Gene3D" id="3.30.70.20">
    <property type="match status" value="2"/>
</dbReference>
<dbReference type="Pfam" id="PF13247">
    <property type="entry name" value="Fer4_11"/>
    <property type="match status" value="1"/>
</dbReference>
<evidence type="ECO:0000256" key="6">
    <source>
        <dbReference type="ARBA" id="ARBA00023004"/>
    </source>
</evidence>
<dbReference type="InterPro" id="IPR017900">
    <property type="entry name" value="4Fe4S_Fe_S_CS"/>
</dbReference>
<proteinExistence type="predicted"/>
<evidence type="ECO:0000256" key="5">
    <source>
        <dbReference type="ARBA" id="ARBA00022982"/>
    </source>
</evidence>
<keyword evidence="2" id="KW-0004">4Fe-4S</keyword>
<organism evidence="10 11">
    <name type="scientific">Parvibacter caecicola</name>
    <dbReference type="NCBI Taxonomy" id="747645"/>
    <lineage>
        <taxon>Bacteria</taxon>
        <taxon>Bacillati</taxon>
        <taxon>Actinomycetota</taxon>
        <taxon>Coriobacteriia</taxon>
        <taxon>Coriobacteriales</taxon>
        <taxon>Coriobacteriaceae</taxon>
        <taxon>Parvibacter</taxon>
    </lineage>
</organism>
<keyword evidence="3" id="KW-0479">Metal-binding</keyword>
<feature type="domain" description="4Fe-4S ferredoxin-type" evidence="9">
    <location>
        <begin position="133"/>
        <end position="162"/>
    </location>
</feature>
<dbReference type="PROSITE" id="PS00198">
    <property type="entry name" value="4FE4S_FER_1"/>
    <property type="match status" value="1"/>
</dbReference>
<keyword evidence="8" id="KW-0732">Signal</keyword>
<feature type="chain" id="PRO_5030769214" evidence="8">
    <location>
        <begin position="40"/>
        <end position="222"/>
    </location>
</feature>
<gene>
    <name evidence="10" type="ORF">FHR31_001991</name>
</gene>
<dbReference type="PROSITE" id="PS51318">
    <property type="entry name" value="TAT"/>
    <property type="match status" value="1"/>
</dbReference>
<dbReference type="AlphaFoldDB" id="A0A7W5GQF3"/>
<keyword evidence="5" id="KW-0249">Electron transport</keyword>
<keyword evidence="6" id="KW-0408">Iron</keyword>
<dbReference type="PANTHER" id="PTHR43177:SF5">
    <property type="entry name" value="ANAEROBIC DIMETHYL SULFOXIDE REDUCTASE CHAIN B-RELATED"/>
    <property type="match status" value="1"/>
</dbReference>